<evidence type="ECO:0000313" key="6">
    <source>
        <dbReference type="EMBL" id="EDM27184.1"/>
    </source>
</evidence>
<dbReference type="PRINTS" id="PR01011">
    <property type="entry name" value="GLUTPROXDASE"/>
</dbReference>
<dbReference type="RefSeq" id="WP_007279092.1">
    <property type="nucleotide sequence ID" value="NZ_ABCK01000011.1"/>
</dbReference>
<dbReference type="OrthoDB" id="9789406at2"/>
<evidence type="ECO:0000256" key="1">
    <source>
        <dbReference type="ARBA" id="ARBA00006926"/>
    </source>
</evidence>
<dbReference type="Proteomes" id="UP000004947">
    <property type="component" value="Unassembled WGS sequence"/>
</dbReference>
<dbReference type="AlphaFoldDB" id="A6DMJ4"/>
<dbReference type="InterPro" id="IPR029759">
    <property type="entry name" value="GPX_AS"/>
</dbReference>
<sequence>MKKILSLFTMIFTACSNPQYDVKEKSLHEFIVKDIDGKEFKLETLKGKTVLVVNVASKCGLTKQYTDLQKLYENYKDKDFVIIGFPANNFMGQEPGTNEDIKTFCSTKYNVDFPMMAKISVKGDDIAPIYKFLVSDPKHGGKIKWNFDKFLVNKEGKIIQRFSPRTKPLDNKLTKAITDTF</sequence>
<keyword evidence="7" id="KW-1185">Reference proteome</keyword>
<proteinExistence type="inferred from homology"/>
<protein>
    <recommendedName>
        <fullName evidence="5">Glutathione peroxidase</fullName>
    </recommendedName>
</protein>
<dbReference type="PROSITE" id="PS51257">
    <property type="entry name" value="PROKAR_LIPOPROTEIN"/>
    <property type="match status" value="1"/>
</dbReference>
<keyword evidence="3 5" id="KW-0560">Oxidoreductase</keyword>
<dbReference type="Gene3D" id="3.40.30.10">
    <property type="entry name" value="Glutaredoxin"/>
    <property type="match status" value="1"/>
</dbReference>
<evidence type="ECO:0000256" key="5">
    <source>
        <dbReference type="RuleBase" id="RU000499"/>
    </source>
</evidence>
<dbReference type="PANTHER" id="PTHR11592">
    <property type="entry name" value="GLUTATHIONE PEROXIDASE"/>
    <property type="match status" value="1"/>
</dbReference>
<keyword evidence="2 5" id="KW-0575">Peroxidase</keyword>
<evidence type="ECO:0000313" key="7">
    <source>
        <dbReference type="Proteomes" id="UP000004947"/>
    </source>
</evidence>
<organism evidence="6 7">
    <name type="scientific">Lentisphaera araneosa HTCC2155</name>
    <dbReference type="NCBI Taxonomy" id="313628"/>
    <lineage>
        <taxon>Bacteria</taxon>
        <taxon>Pseudomonadati</taxon>
        <taxon>Lentisphaerota</taxon>
        <taxon>Lentisphaeria</taxon>
        <taxon>Lentisphaerales</taxon>
        <taxon>Lentisphaeraceae</taxon>
        <taxon>Lentisphaera</taxon>
    </lineage>
</organism>
<dbReference type="CDD" id="cd00340">
    <property type="entry name" value="GSH_Peroxidase"/>
    <property type="match status" value="1"/>
</dbReference>
<dbReference type="PROSITE" id="PS51355">
    <property type="entry name" value="GLUTATHIONE_PEROXID_3"/>
    <property type="match status" value="1"/>
</dbReference>
<comment type="caution">
    <text evidence="6">The sequence shown here is derived from an EMBL/GenBank/DDBJ whole genome shotgun (WGS) entry which is preliminary data.</text>
</comment>
<feature type="active site" evidence="4">
    <location>
        <position position="59"/>
    </location>
</feature>
<accession>A6DMJ4</accession>
<evidence type="ECO:0000256" key="3">
    <source>
        <dbReference type="ARBA" id="ARBA00023002"/>
    </source>
</evidence>
<dbReference type="InterPro" id="IPR036249">
    <property type="entry name" value="Thioredoxin-like_sf"/>
</dbReference>
<dbReference type="GO" id="GO:0004601">
    <property type="term" value="F:peroxidase activity"/>
    <property type="evidence" value="ECO:0007669"/>
    <property type="project" value="UniProtKB-KW"/>
</dbReference>
<dbReference type="InterPro" id="IPR000889">
    <property type="entry name" value="Glutathione_peroxidase"/>
</dbReference>
<gene>
    <name evidence="6" type="ORF">LNTAR_15982</name>
</gene>
<evidence type="ECO:0000256" key="4">
    <source>
        <dbReference type="PIRSR" id="PIRSR000303-1"/>
    </source>
</evidence>
<dbReference type="eggNOG" id="COG0386">
    <property type="taxonomic scope" value="Bacteria"/>
</dbReference>
<comment type="similarity">
    <text evidence="1 5">Belongs to the glutathione peroxidase family.</text>
</comment>
<dbReference type="PIRSF" id="PIRSF000303">
    <property type="entry name" value="Glutathion_perox"/>
    <property type="match status" value="1"/>
</dbReference>
<dbReference type="Pfam" id="PF00255">
    <property type="entry name" value="GSHPx"/>
    <property type="match status" value="1"/>
</dbReference>
<dbReference type="PROSITE" id="PS00460">
    <property type="entry name" value="GLUTATHIONE_PEROXID_1"/>
    <property type="match status" value="1"/>
</dbReference>
<dbReference type="STRING" id="313628.LNTAR_15982"/>
<evidence type="ECO:0000256" key="2">
    <source>
        <dbReference type="ARBA" id="ARBA00022559"/>
    </source>
</evidence>
<reference evidence="6 7" key="1">
    <citation type="journal article" date="2010" name="J. Bacteriol.">
        <title>Genome sequence of Lentisphaera araneosa HTCC2155T, the type species of the order Lentisphaerales in the phylum Lentisphaerae.</title>
        <authorList>
            <person name="Thrash J.C."/>
            <person name="Cho J.C."/>
            <person name="Vergin K.L."/>
            <person name="Morris R.M."/>
            <person name="Giovannoni S.J."/>
        </authorList>
    </citation>
    <scope>NUCLEOTIDE SEQUENCE [LARGE SCALE GENOMIC DNA]</scope>
    <source>
        <strain evidence="6 7">HTCC2155</strain>
    </source>
</reference>
<dbReference type="SUPFAM" id="SSF52833">
    <property type="entry name" value="Thioredoxin-like"/>
    <property type="match status" value="1"/>
</dbReference>
<dbReference type="GO" id="GO:0034599">
    <property type="term" value="P:cellular response to oxidative stress"/>
    <property type="evidence" value="ECO:0007669"/>
    <property type="project" value="TreeGrafter"/>
</dbReference>
<dbReference type="FunFam" id="3.40.30.10:FF:000010">
    <property type="entry name" value="Glutathione peroxidase"/>
    <property type="match status" value="1"/>
</dbReference>
<dbReference type="EMBL" id="ABCK01000011">
    <property type="protein sequence ID" value="EDM27184.1"/>
    <property type="molecule type" value="Genomic_DNA"/>
</dbReference>
<dbReference type="PANTHER" id="PTHR11592:SF78">
    <property type="entry name" value="GLUTATHIONE PEROXIDASE"/>
    <property type="match status" value="1"/>
</dbReference>
<name>A6DMJ4_9BACT</name>